<dbReference type="EMBL" id="GBHO01006798">
    <property type="protein sequence ID" value="JAG36806.1"/>
    <property type="molecule type" value="Transcribed_RNA"/>
</dbReference>
<protein>
    <submittedName>
        <fullName evidence="2">Mannitol-specific phosphotransferase enzyme IIA component</fullName>
    </submittedName>
</protein>
<feature type="region of interest" description="Disordered" evidence="1">
    <location>
        <begin position="1"/>
        <end position="36"/>
    </location>
</feature>
<dbReference type="GO" id="GO:0016740">
    <property type="term" value="F:transferase activity"/>
    <property type="evidence" value="ECO:0007669"/>
    <property type="project" value="UniProtKB-KW"/>
</dbReference>
<keyword evidence="2" id="KW-0808">Transferase</keyword>
<reference evidence="2" key="2">
    <citation type="submission" date="2014-07" db="EMBL/GenBank/DDBJ databases">
        <authorList>
            <person name="Hull J."/>
        </authorList>
    </citation>
    <scope>NUCLEOTIDE SEQUENCE</scope>
</reference>
<feature type="compositionally biased region" description="Basic residues" evidence="1">
    <location>
        <begin position="1"/>
        <end position="12"/>
    </location>
</feature>
<evidence type="ECO:0000313" key="2">
    <source>
        <dbReference type="EMBL" id="JAG36806.1"/>
    </source>
</evidence>
<dbReference type="AlphaFoldDB" id="A0A0A9YYV3"/>
<organism evidence="2">
    <name type="scientific">Lygus hesperus</name>
    <name type="common">Western plant bug</name>
    <dbReference type="NCBI Taxonomy" id="30085"/>
    <lineage>
        <taxon>Eukaryota</taxon>
        <taxon>Metazoa</taxon>
        <taxon>Ecdysozoa</taxon>
        <taxon>Arthropoda</taxon>
        <taxon>Hexapoda</taxon>
        <taxon>Insecta</taxon>
        <taxon>Pterygota</taxon>
        <taxon>Neoptera</taxon>
        <taxon>Paraneoptera</taxon>
        <taxon>Hemiptera</taxon>
        <taxon>Heteroptera</taxon>
        <taxon>Panheteroptera</taxon>
        <taxon>Cimicomorpha</taxon>
        <taxon>Miridae</taxon>
        <taxon>Mirini</taxon>
        <taxon>Lygus</taxon>
    </lineage>
</organism>
<name>A0A0A9YYV3_LYGHE</name>
<feature type="non-terminal residue" evidence="2">
    <location>
        <position position="1"/>
    </location>
</feature>
<gene>
    <name evidence="2" type="primary">mtlF</name>
    <name evidence="2" type="ORF">CM83_103609</name>
</gene>
<reference evidence="2" key="1">
    <citation type="journal article" date="2014" name="PLoS ONE">
        <title>Transcriptome-Based Identification of ABC Transporters in the Western Tarnished Plant Bug Lygus hesperus.</title>
        <authorList>
            <person name="Hull J.J."/>
            <person name="Chaney K."/>
            <person name="Geib S.M."/>
            <person name="Fabrick J.A."/>
            <person name="Brent C.S."/>
            <person name="Walsh D."/>
            <person name="Lavine L.C."/>
        </authorList>
    </citation>
    <scope>NUCLEOTIDE SEQUENCE</scope>
</reference>
<evidence type="ECO:0000256" key="1">
    <source>
        <dbReference type="SAM" id="MobiDB-lite"/>
    </source>
</evidence>
<sequence>RKHKKHNRKRTTTKSTAKYDTNAVEHSTQQEGMGSSTTTICFQEPVDWLTQVQTEDAEEWRTYQGVVGPEGHLFHYSTRAAHVRVWHRDTVSKYLQLHWEAVNCDAVFCRATGYSDAGGARE</sequence>
<accession>A0A0A9YYV3</accession>
<proteinExistence type="predicted"/>
<feature type="compositionally biased region" description="Polar residues" evidence="1">
    <location>
        <begin position="15"/>
        <end position="36"/>
    </location>
</feature>